<evidence type="ECO:0000313" key="2">
    <source>
        <dbReference type="EMBL" id="GIJ60498.1"/>
    </source>
</evidence>
<dbReference type="Proteomes" id="UP000612585">
    <property type="component" value="Unassembled WGS sequence"/>
</dbReference>
<sequence>MVARRGELVDATARPAVVTYAADGGIAGVLTYDVVGTECEVLTLHAAVQWAGAGTALVDAVRGIAARAGCRTLWVLTTNDNVEGLRFYQRRGFRLSALRPGAVDESRRTLKPRIPPTGFHGIPLRDEIELVMPLEGEEGPAAGEPASTPRTN</sequence>
<protein>
    <submittedName>
        <fullName evidence="2">N-acetyltransferase</fullName>
    </submittedName>
</protein>
<comment type="caution">
    <text evidence="2">The sequence shown here is derived from an EMBL/GenBank/DDBJ whole genome shotgun (WGS) entry which is preliminary data.</text>
</comment>
<dbReference type="PROSITE" id="PS51186">
    <property type="entry name" value="GNAT"/>
    <property type="match status" value="1"/>
</dbReference>
<feature type="domain" description="N-acetyltransferase" evidence="1">
    <location>
        <begin position="1"/>
        <end position="111"/>
    </location>
</feature>
<keyword evidence="3" id="KW-1185">Reference proteome</keyword>
<dbReference type="EMBL" id="BOPG01000056">
    <property type="protein sequence ID" value="GIJ60498.1"/>
    <property type="molecule type" value="Genomic_DNA"/>
</dbReference>
<dbReference type="Pfam" id="PF00583">
    <property type="entry name" value="Acetyltransf_1"/>
    <property type="match status" value="1"/>
</dbReference>
<evidence type="ECO:0000313" key="3">
    <source>
        <dbReference type="Proteomes" id="UP000612585"/>
    </source>
</evidence>
<proteinExistence type="predicted"/>
<gene>
    <name evidence="2" type="ORF">Vau01_080140</name>
</gene>
<dbReference type="AlphaFoldDB" id="A0A8J3ZCW3"/>
<dbReference type="SUPFAM" id="SSF55729">
    <property type="entry name" value="Acyl-CoA N-acyltransferases (Nat)"/>
    <property type="match status" value="1"/>
</dbReference>
<dbReference type="InterPro" id="IPR016181">
    <property type="entry name" value="Acyl_CoA_acyltransferase"/>
</dbReference>
<accession>A0A8J3ZCW3</accession>
<organism evidence="2 3">
    <name type="scientific">Virgisporangium aurantiacum</name>
    <dbReference type="NCBI Taxonomy" id="175570"/>
    <lineage>
        <taxon>Bacteria</taxon>
        <taxon>Bacillati</taxon>
        <taxon>Actinomycetota</taxon>
        <taxon>Actinomycetes</taxon>
        <taxon>Micromonosporales</taxon>
        <taxon>Micromonosporaceae</taxon>
        <taxon>Virgisporangium</taxon>
    </lineage>
</organism>
<evidence type="ECO:0000259" key="1">
    <source>
        <dbReference type="PROSITE" id="PS51186"/>
    </source>
</evidence>
<name>A0A8J3ZCW3_9ACTN</name>
<dbReference type="GO" id="GO:0016747">
    <property type="term" value="F:acyltransferase activity, transferring groups other than amino-acyl groups"/>
    <property type="evidence" value="ECO:0007669"/>
    <property type="project" value="InterPro"/>
</dbReference>
<dbReference type="Gene3D" id="3.40.630.30">
    <property type="match status" value="1"/>
</dbReference>
<reference evidence="2" key="1">
    <citation type="submission" date="2021-01" db="EMBL/GenBank/DDBJ databases">
        <title>Whole genome shotgun sequence of Virgisporangium aurantiacum NBRC 16421.</title>
        <authorList>
            <person name="Komaki H."/>
            <person name="Tamura T."/>
        </authorList>
    </citation>
    <scope>NUCLEOTIDE SEQUENCE</scope>
    <source>
        <strain evidence="2">NBRC 16421</strain>
    </source>
</reference>
<dbReference type="InterPro" id="IPR000182">
    <property type="entry name" value="GNAT_dom"/>
</dbReference>